<dbReference type="RefSeq" id="WP_087939541.1">
    <property type="nucleotide sequence ID" value="NZ_FNAC01000003.1"/>
</dbReference>
<dbReference type="AlphaFoldDB" id="A0A1G6N9I3"/>
<dbReference type="Pfam" id="PF06291">
    <property type="entry name" value="Lambda_Bor"/>
    <property type="match status" value="1"/>
</dbReference>
<dbReference type="STRING" id="686796.SAMN04488104_100337"/>
<accession>A0A1G6N9I3</accession>
<evidence type="ECO:0000313" key="2">
    <source>
        <dbReference type="EMBL" id="SDC64532.1"/>
    </source>
</evidence>
<keyword evidence="3" id="KW-1185">Reference proteome</keyword>
<feature type="signal peptide" evidence="1">
    <location>
        <begin position="1"/>
        <end position="25"/>
    </location>
</feature>
<reference evidence="3" key="1">
    <citation type="submission" date="2016-10" db="EMBL/GenBank/DDBJ databases">
        <authorList>
            <person name="Varghese N."/>
            <person name="Submissions S."/>
        </authorList>
    </citation>
    <scope>NUCLEOTIDE SEQUENCE [LARGE SCALE GENOMIC DNA]</scope>
    <source>
        <strain evidence="3">DSM 23095</strain>
    </source>
</reference>
<organism evidence="2 3">
    <name type="scientific">Algoriphagus faecimaris</name>
    <dbReference type="NCBI Taxonomy" id="686796"/>
    <lineage>
        <taxon>Bacteria</taxon>
        <taxon>Pseudomonadati</taxon>
        <taxon>Bacteroidota</taxon>
        <taxon>Cytophagia</taxon>
        <taxon>Cytophagales</taxon>
        <taxon>Cyclobacteriaceae</taxon>
        <taxon>Algoriphagus</taxon>
    </lineage>
</organism>
<protein>
    <submittedName>
        <fullName evidence="2">Bor protein</fullName>
    </submittedName>
</protein>
<keyword evidence="1" id="KW-0732">Signal</keyword>
<evidence type="ECO:0000256" key="1">
    <source>
        <dbReference type="SAM" id="SignalP"/>
    </source>
</evidence>
<dbReference type="InterPro" id="IPR010438">
    <property type="entry name" value="Lambda_Bor"/>
</dbReference>
<evidence type="ECO:0000313" key="3">
    <source>
        <dbReference type="Proteomes" id="UP000199060"/>
    </source>
</evidence>
<dbReference type="Proteomes" id="UP000199060">
    <property type="component" value="Unassembled WGS sequence"/>
</dbReference>
<dbReference type="PROSITE" id="PS51257">
    <property type="entry name" value="PROKAR_LIPOPROTEIN"/>
    <property type="match status" value="1"/>
</dbReference>
<sequence length="97" mass="10702">MRKIVSTFAVVLATTLLLSSCHSYTVTVGEGSQTGIEYKEKNHYLIEGLAPLKISDPEKMARGAKDYEVTTKHTFVDGLIHVLTFGIYAPTTTIVRK</sequence>
<dbReference type="OrthoDB" id="1453440at2"/>
<proteinExistence type="predicted"/>
<name>A0A1G6N9I3_9BACT</name>
<dbReference type="EMBL" id="FNAC01000003">
    <property type="protein sequence ID" value="SDC64532.1"/>
    <property type="molecule type" value="Genomic_DNA"/>
</dbReference>
<feature type="chain" id="PRO_5011437651" evidence="1">
    <location>
        <begin position="26"/>
        <end position="97"/>
    </location>
</feature>
<gene>
    <name evidence="2" type="ORF">SAMN04488104_100337</name>
</gene>